<accession>A0A6L2J5B5</accession>
<name>A0A6L2J5B5_TANCI</name>
<organism evidence="4">
    <name type="scientific">Tanacetum cinerariifolium</name>
    <name type="common">Dalmatian daisy</name>
    <name type="synonym">Chrysanthemum cinerariifolium</name>
    <dbReference type="NCBI Taxonomy" id="118510"/>
    <lineage>
        <taxon>Eukaryota</taxon>
        <taxon>Viridiplantae</taxon>
        <taxon>Streptophyta</taxon>
        <taxon>Embryophyta</taxon>
        <taxon>Tracheophyta</taxon>
        <taxon>Spermatophyta</taxon>
        <taxon>Magnoliopsida</taxon>
        <taxon>eudicotyledons</taxon>
        <taxon>Gunneridae</taxon>
        <taxon>Pentapetalae</taxon>
        <taxon>asterids</taxon>
        <taxon>campanulids</taxon>
        <taxon>Asterales</taxon>
        <taxon>Asteraceae</taxon>
        <taxon>Asteroideae</taxon>
        <taxon>Anthemideae</taxon>
        <taxon>Anthemidinae</taxon>
        <taxon>Tanacetum</taxon>
    </lineage>
</organism>
<proteinExistence type="predicted"/>
<dbReference type="InterPro" id="IPR001878">
    <property type="entry name" value="Znf_CCHC"/>
</dbReference>
<evidence type="ECO:0000256" key="1">
    <source>
        <dbReference type="PROSITE-ProRule" id="PRU00047"/>
    </source>
</evidence>
<dbReference type="Gene3D" id="4.10.60.10">
    <property type="entry name" value="Zinc finger, CCHC-type"/>
    <property type="match status" value="1"/>
</dbReference>
<dbReference type="GO" id="GO:0008270">
    <property type="term" value="F:zinc ion binding"/>
    <property type="evidence" value="ECO:0007669"/>
    <property type="project" value="UniProtKB-KW"/>
</dbReference>
<sequence length="443" mass="50600">MTLTLMAKAFTLNNITPTNNNLRISSNPSNIQIAQPGMNMDQDKQILMVEDNYGNGNVVPAPAEGNDNGINGNPIKCYNCRGEGHYASNCTVKPRKRDAAYLQQQLQITQEEEAGIQIIQEEFEFMAAADAYEETERTDQLSKVLLEKHDPPSVHDSEETLKLAQEKAAKFVQDFKSLAKEADESLAKHKALELEIERLLRVVVSQDIMSIVQNNSVVDTSNLQTELERTKERFENCIIKKKNEYANLWNDWYKKCEECKYDKISYDKAYIDIQQKIKRIQAQVLKYAKENAHLKTTYKNLFDSISVTQAQTKIIIESLKDKLHDTIYENAKLRAQLFDRTFEKCTPPKVFPKVDKTNALSKPVTSNSTPSFRESTVVNNERVIVPGIFRINPFKASRVDNFVPNKHVKASVRTKPITVSQPRVITKKDVNSITNGFYPKKHY</sequence>
<dbReference type="GO" id="GO:0003676">
    <property type="term" value="F:nucleic acid binding"/>
    <property type="evidence" value="ECO:0007669"/>
    <property type="project" value="InterPro"/>
</dbReference>
<comment type="caution">
    <text evidence="4">The sequence shown here is derived from an EMBL/GenBank/DDBJ whole genome shotgun (WGS) entry which is preliminary data.</text>
</comment>
<dbReference type="EMBL" id="BKCJ010000327">
    <property type="protein sequence ID" value="GEU32169.1"/>
    <property type="molecule type" value="Genomic_DNA"/>
</dbReference>
<keyword evidence="2" id="KW-0175">Coiled coil</keyword>
<dbReference type="Pfam" id="PF00098">
    <property type="entry name" value="zf-CCHC"/>
    <property type="match status" value="1"/>
</dbReference>
<dbReference type="SMART" id="SM00343">
    <property type="entry name" value="ZnF_C2HC"/>
    <property type="match status" value="1"/>
</dbReference>
<evidence type="ECO:0000313" key="4">
    <source>
        <dbReference type="EMBL" id="GEU32169.1"/>
    </source>
</evidence>
<keyword evidence="1" id="KW-0863">Zinc-finger</keyword>
<dbReference type="PROSITE" id="PS50158">
    <property type="entry name" value="ZF_CCHC"/>
    <property type="match status" value="1"/>
</dbReference>
<protein>
    <recommendedName>
        <fullName evidence="3">CCHC-type domain-containing protein</fullName>
    </recommendedName>
</protein>
<keyword evidence="1" id="KW-0862">Zinc</keyword>
<dbReference type="AlphaFoldDB" id="A0A6L2J5B5"/>
<dbReference type="SUPFAM" id="SSF57756">
    <property type="entry name" value="Retrovirus zinc finger-like domains"/>
    <property type="match status" value="1"/>
</dbReference>
<reference evidence="4" key="1">
    <citation type="journal article" date="2019" name="Sci. Rep.">
        <title>Draft genome of Tanacetum cinerariifolium, the natural source of mosquito coil.</title>
        <authorList>
            <person name="Yamashiro T."/>
            <person name="Shiraishi A."/>
            <person name="Satake H."/>
            <person name="Nakayama K."/>
        </authorList>
    </citation>
    <scope>NUCLEOTIDE SEQUENCE</scope>
</reference>
<keyword evidence="1" id="KW-0479">Metal-binding</keyword>
<feature type="domain" description="CCHC-type" evidence="3">
    <location>
        <begin position="76"/>
        <end position="90"/>
    </location>
</feature>
<evidence type="ECO:0000259" key="3">
    <source>
        <dbReference type="PROSITE" id="PS50158"/>
    </source>
</evidence>
<gene>
    <name evidence="4" type="ORF">Tci_004147</name>
</gene>
<evidence type="ECO:0000256" key="2">
    <source>
        <dbReference type="SAM" id="Coils"/>
    </source>
</evidence>
<feature type="coiled-coil region" evidence="2">
    <location>
        <begin position="175"/>
        <end position="202"/>
    </location>
</feature>
<dbReference type="InterPro" id="IPR036875">
    <property type="entry name" value="Znf_CCHC_sf"/>
</dbReference>